<sequence>MTHVNDPTVTRRLLTTPGRWAVVGLSENPARTAYNIARYVQRDLGMEIVPVHPKADTVHGATGYATLAEVPGTIDVVDVFVRSELAGDVVDQAIAVGAKAVWLQLGVVDEAAAERAAAAGLDVVMDTCPAIEGPRLGVG</sequence>
<dbReference type="SMART" id="SM00881">
    <property type="entry name" value="CoA_binding"/>
    <property type="match status" value="1"/>
</dbReference>
<comment type="caution">
    <text evidence="2">The sequence shown here is derived from an EMBL/GenBank/DDBJ whole genome shotgun (WGS) entry which is preliminary data.</text>
</comment>
<feature type="domain" description="CoA-binding" evidence="1">
    <location>
        <begin position="14"/>
        <end position="107"/>
    </location>
</feature>
<gene>
    <name evidence="2" type="ORF">GB881_15390</name>
</gene>
<dbReference type="PANTHER" id="PTHR33303">
    <property type="entry name" value="CYTOPLASMIC PROTEIN-RELATED"/>
    <property type="match status" value="1"/>
</dbReference>
<organism evidence="2 3">
    <name type="scientific">Georgenia subflava</name>
    <dbReference type="NCBI Taxonomy" id="1622177"/>
    <lineage>
        <taxon>Bacteria</taxon>
        <taxon>Bacillati</taxon>
        <taxon>Actinomycetota</taxon>
        <taxon>Actinomycetes</taxon>
        <taxon>Micrococcales</taxon>
        <taxon>Bogoriellaceae</taxon>
        <taxon>Georgenia</taxon>
    </lineage>
</organism>
<dbReference type="OrthoDB" id="9804695at2"/>
<dbReference type="AlphaFoldDB" id="A0A6N7EMT9"/>
<evidence type="ECO:0000259" key="1">
    <source>
        <dbReference type="SMART" id="SM00881"/>
    </source>
</evidence>
<proteinExistence type="predicted"/>
<name>A0A6N7EMT9_9MICO</name>
<dbReference type="EMBL" id="WHPC01000078">
    <property type="protein sequence ID" value="MPV38403.1"/>
    <property type="molecule type" value="Genomic_DNA"/>
</dbReference>
<dbReference type="Proteomes" id="UP000437709">
    <property type="component" value="Unassembled WGS sequence"/>
</dbReference>
<dbReference type="Gene3D" id="3.40.50.720">
    <property type="entry name" value="NAD(P)-binding Rossmann-like Domain"/>
    <property type="match status" value="1"/>
</dbReference>
<keyword evidence="3" id="KW-1185">Reference proteome</keyword>
<dbReference type="SUPFAM" id="SSF51735">
    <property type="entry name" value="NAD(P)-binding Rossmann-fold domains"/>
    <property type="match status" value="1"/>
</dbReference>
<dbReference type="PANTHER" id="PTHR33303:SF2">
    <property type="entry name" value="COA-BINDING DOMAIN-CONTAINING PROTEIN"/>
    <property type="match status" value="1"/>
</dbReference>
<evidence type="ECO:0000313" key="3">
    <source>
        <dbReference type="Proteomes" id="UP000437709"/>
    </source>
</evidence>
<protein>
    <submittedName>
        <fullName evidence="2">CoA-binding protein</fullName>
    </submittedName>
</protein>
<dbReference type="InterPro" id="IPR036291">
    <property type="entry name" value="NAD(P)-bd_dom_sf"/>
</dbReference>
<dbReference type="RefSeq" id="WP_152196447.1">
    <property type="nucleotide sequence ID" value="NZ_VUKD01000005.1"/>
</dbReference>
<dbReference type="InterPro" id="IPR003781">
    <property type="entry name" value="CoA-bd"/>
</dbReference>
<accession>A0A6N7EMT9</accession>
<dbReference type="Pfam" id="PF13380">
    <property type="entry name" value="CoA_binding_2"/>
    <property type="match status" value="1"/>
</dbReference>
<reference evidence="2 3" key="1">
    <citation type="submission" date="2019-10" db="EMBL/GenBank/DDBJ databases">
        <title>Georgenia wutianyii sp. nov. and Georgenia yuyongxinii sp. nov. isolated from plateau pika (Ochotona curzoniae) in the Qinghai-Tibet plateau of China.</title>
        <authorList>
            <person name="Tian Z."/>
        </authorList>
    </citation>
    <scope>NUCLEOTIDE SEQUENCE [LARGE SCALE GENOMIC DNA]</scope>
    <source>
        <strain evidence="2 3">JCM 19765</strain>
    </source>
</reference>
<evidence type="ECO:0000313" key="2">
    <source>
        <dbReference type="EMBL" id="MPV38403.1"/>
    </source>
</evidence>